<dbReference type="NCBIfam" id="TIGR01557">
    <property type="entry name" value="myb_SHAQKYF"/>
    <property type="match status" value="1"/>
</dbReference>
<feature type="region of interest" description="Disordered" evidence="5">
    <location>
        <begin position="86"/>
        <end position="123"/>
    </location>
</feature>
<dbReference type="InterPro" id="IPR001005">
    <property type="entry name" value="SANT/Myb"/>
</dbReference>
<dbReference type="PROSITE" id="PS51294">
    <property type="entry name" value="HTH_MYB"/>
    <property type="match status" value="1"/>
</dbReference>
<evidence type="ECO:0000259" key="6">
    <source>
        <dbReference type="PROSITE" id="PS51293"/>
    </source>
</evidence>
<evidence type="ECO:0000313" key="8">
    <source>
        <dbReference type="EMBL" id="KAF0700071.1"/>
    </source>
</evidence>
<dbReference type="PANTHER" id="PTHR12802">
    <property type="entry name" value="SWI/SNF COMPLEX-RELATED"/>
    <property type="match status" value="1"/>
</dbReference>
<keyword evidence="3" id="KW-0804">Transcription</keyword>
<dbReference type="EMBL" id="VJMH01005139">
    <property type="protein sequence ID" value="KAF0700071.1"/>
    <property type="molecule type" value="Genomic_DNA"/>
</dbReference>
<sequence>MQHTITPVATTSTSMVVVVPAAAYDDHHCHIDGAEGSGTWTALEHNRFLEGIRLYPKGPWKSVAAIVRTRTVRQIRTHAQKYREKIARHQRGLRVKSPSRLGDIDDDDATSSNSTSAPSSPAASSVLMMDPLSVDQVNCWWEPLQASCSATQLDECLVFLSDALYNDAKLDSLVKFEV</sequence>
<keyword evidence="4" id="KW-0539">Nucleus</keyword>
<dbReference type="PROSITE" id="PS51293">
    <property type="entry name" value="SANT"/>
    <property type="match status" value="1"/>
</dbReference>
<evidence type="ECO:0000256" key="1">
    <source>
        <dbReference type="ARBA" id="ARBA00023015"/>
    </source>
</evidence>
<evidence type="ECO:0000313" key="9">
    <source>
        <dbReference type="EMBL" id="VFT86270.1"/>
    </source>
</evidence>
<evidence type="ECO:0000313" key="10">
    <source>
        <dbReference type="Proteomes" id="UP000332933"/>
    </source>
</evidence>
<dbReference type="Proteomes" id="UP000332933">
    <property type="component" value="Unassembled WGS sequence"/>
</dbReference>
<organism evidence="9 10">
    <name type="scientific">Aphanomyces stellatus</name>
    <dbReference type="NCBI Taxonomy" id="120398"/>
    <lineage>
        <taxon>Eukaryota</taxon>
        <taxon>Sar</taxon>
        <taxon>Stramenopiles</taxon>
        <taxon>Oomycota</taxon>
        <taxon>Saprolegniomycetes</taxon>
        <taxon>Saprolegniales</taxon>
        <taxon>Verrucalvaceae</taxon>
        <taxon>Aphanomyces</taxon>
    </lineage>
</organism>
<keyword evidence="1" id="KW-0805">Transcription regulation</keyword>
<feature type="compositionally biased region" description="Low complexity" evidence="5">
    <location>
        <begin position="110"/>
        <end position="123"/>
    </location>
</feature>
<accession>A0A485KMR0</accession>
<evidence type="ECO:0000256" key="3">
    <source>
        <dbReference type="ARBA" id="ARBA00023163"/>
    </source>
</evidence>
<feature type="domain" description="SANT" evidence="6">
    <location>
        <begin position="35"/>
        <end position="87"/>
    </location>
</feature>
<keyword evidence="2" id="KW-0238">DNA-binding</keyword>
<dbReference type="PANTHER" id="PTHR12802:SF155">
    <property type="entry name" value="DEUBIQUITINASE MYSM1"/>
    <property type="match status" value="1"/>
</dbReference>
<dbReference type="EMBL" id="CAADRA010005160">
    <property type="protein sequence ID" value="VFT86270.1"/>
    <property type="molecule type" value="Genomic_DNA"/>
</dbReference>
<name>A0A485KMR0_9STRA</name>
<dbReference type="SMART" id="SM00717">
    <property type="entry name" value="SANT"/>
    <property type="match status" value="1"/>
</dbReference>
<dbReference type="InterPro" id="IPR017930">
    <property type="entry name" value="Myb_dom"/>
</dbReference>
<keyword evidence="10" id="KW-1185">Reference proteome</keyword>
<evidence type="ECO:0000256" key="5">
    <source>
        <dbReference type="SAM" id="MobiDB-lite"/>
    </source>
</evidence>
<reference evidence="8" key="2">
    <citation type="submission" date="2019-06" db="EMBL/GenBank/DDBJ databases">
        <title>Genomics analysis of Aphanomyces spp. identifies a new class of oomycete effector associated with host adaptation.</title>
        <authorList>
            <person name="Gaulin E."/>
        </authorList>
    </citation>
    <scope>NUCLEOTIDE SEQUENCE</scope>
    <source>
        <strain evidence="8">CBS 578.67</strain>
    </source>
</reference>
<dbReference type="GO" id="GO:0003677">
    <property type="term" value="F:DNA binding"/>
    <property type="evidence" value="ECO:0007669"/>
    <property type="project" value="UniProtKB-KW"/>
</dbReference>
<evidence type="ECO:0000259" key="7">
    <source>
        <dbReference type="PROSITE" id="PS51294"/>
    </source>
</evidence>
<protein>
    <submittedName>
        <fullName evidence="9">Aste57867_9390 protein</fullName>
    </submittedName>
</protein>
<reference evidence="9 10" key="1">
    <citation type="submission" date="2019-03" db="EMBL/GenBank/DDBJ databases">
        <authorList>
            <person name="Gaulin E."/>
            <person name="Dumas B."/>
        </authorList>
    </citation>
    <scope>NUCLEOTIDE SEQUENCE [LARGE SCALE GENOMIC DNA]</scope>
    <source>
        <strain evidence="9">CBS 568.67</strain>
    </source>
</reference>
<dbReference type="CDD" id="cd00167">
    <property type="entry name" value="SANT"/>
    <property type="match status" value="1"/>
</dbReference>
<dbReference type="Pfam" id="PF00249">
    <property type="entry name" value="Myb_DNA-binding"/>
    <property type="match status" value="1"/>
</dbReference>
<gene>
    <name evidence="9" type="primary">Aste57867_9390</name>
    <name evidence="8" type="ORF">As57867_009354</name>
    <name evidence="9" type="ORF">ASTE57867_9390</name>
</gene>
<evidence type="ECO:0000256" key="2">
    <source>
        <dbReference type="ARBA" id="ARBA00023125"/>
    </source>
</evidence>
<dbReference type="Gene3D" id="1.10.10.60">
    <property type="entry name" value="Homeodomain-like"/>
    <property type="match status" value="1"/>
</dbReference>
<dbReference type="InterPro" id="IPR009057">
    <property type="entry name" value="Homeodomain-like_sf"/>
</dbReference>
<dbReference type="InterPro" id="IPR017884">
    <property type="entry name" value="SANT_dom"/>
</dbReference>
<evidence type="ECO:0000256" key="4">
    <source>
        <dbReference type="ARBA" id="ARBA00023242"/>
    </source>
</evidence>
<proteinExistence type="predicted"/>
<dbReference type="InterPro" id="IPR006447">
    <property type="entry name" value="Myb_dom_plants"/>
</dbReference>
<feature type="domain" description="HTH myb-type" evidence="7">
    <location>
        <begin position="38"/>
        <end position="87"/>
    </location>
</feature>
<dbReference type="SUPFAM" id="SSF46689">
    <property type="entry name" value="Homeodomain-like"/>
    <property type="match status" value="1"/>
</dbReference>
<dbReference type="OrthoDB" id="118550at2759"/>
<dbReference type="AlphaFoldDB" id="A0A485KMR0"/>